<name>A0A368G113_ANCCA</name>
<dbReference type="STRING" id="29170.A0A368G113"/>
<dbReference type="PROSITE" id="PS50157">
    <property type="entry name" value="ZINC_FINGER_C2H2_2"/>
    <property type="match status" value="1"/>
</dbReference>
<evidence type="ECO:0000256" key="1">
    <source>
        <dbReference type="ARBA" id="ARBA00022723"/>
    </source>
</evidence>
<feature type="compositionally biased region" description="Polar residues" evidence="6">
    <location>
        <begin position="463"/>
        <end position="478"/>
    </location>
</feature>
<comment type="caution">
    <text evidence="8">The sequence shown here is derived from an EMBL/GenBank/DDBJ whole genome shotgun (WGS) entry which is preliminary data.</text>
</comment>
<feature type="region of interest" description="Disordered" evidence="6">
    <location>
        <begin position="463"/>
        <end position="482"/>
    </location>
</feature>
<dbReference type="AlphaFoldDB" id="A0A368G113"/>
<sequence length="617" mass="68850">MKNDERDQLQAAAIRETFQKTFGTSIGETSGSNKSKDRIHRAIRQANGFRYAVVDIDTSTGDELYDLLVDNGFNNFVFLNNLSDHPSFNERQQQNKKERSPEVPQLPLEQSSVPDAEAQPSSGTFGQDKGFVYCSRLIFSSSERCPSPLFEIAKEEVTDETPFFEEVSATDLLGSVGEGPPKKPVYTTEVVTLDDSRSASPVVVDRADTEYERDGMSMPFRSVNGSGTDDSDNEYITIEPVNKPRARPNPAGNCVNCLLCKNTIMVSRMTNLSNHALRHAVVKKFRCAHCTFQHNEHAKIRAHMISVHLDETTDVVDNGTPENIKIWDYLVWKCFSHYLDGKDDNCGEFDTEDKSGMGLEEVYKCSGCGEEFLGPASASGNGSVVLTMIENHLKSVHNTDCVENVCLICGYQDVDERNVRWHLSARHPGFPAERSIVALPKSNYLELVTTYFPTTADLVSERLNSSRGEVQASSSQENAHQEELFPHSEMEISDIEQDGSFTSTSLPCRLCSRFFEIAHLPSIAVHAKAHYLIKQYECERCGYASNNRSAISQHIYLKHRRGLVQVVTHSNDHIRKAWTQVVRVCFPGLAAQLLNKEADQTLAGPAVKKARSATTDE</sequence>
<dbReference type="SMART" id="SM00355">
    <property type="entry name" value="ZnF_C2H2"/>
    <property type="match status" value="5"/>
</dbReference>
<evidence type="ECO:0000256" key="6">
    <source>
        <dbReference type="SAM" id="MobiDB-lite"/>
    </source>
</evidence>
<feature type="compositionally biased region" description="Polar residues" evidence="6">
    <location>
        <begin position="108"/>
        <end position="124"/>
    </location>
</feature>
<dbReference type="OrthoDB" id="8117402at2759"/>
<keyword evidence="2" id="KW-0677">Repeat</keyword>
<dbReference type="GO" id="GO:0008270">
    <property type="term" value="F:zinc ion binding"/>
    <property type="evidence" value="ECO:0007669"/>
    <property type="project" value="UniProtKB-KW"/>
</dbReference>
<evidence type="ECO:0000256" key="5">
    <source>
        <dbReference type="PROSITE-ProRule" id="PRU00042"/>
    </source>
</evidence>
<keyword evidence="3 5" id="KW-0863">Zinc-finger</keyword>
<dbReference type="EMBL" id="JOJR01000422">
    <property type="protein sequence ID" value="RCN38114.1"/>
    <property type="molecule type" value="Genomic_DNA"/>
</dbReference>
<keyword evidence="1" id="KW-0479">Metal-binding</keyword>
<dbReference type="InterPro" id="IPR013087">
    <property type="entry name" value="Znf_C2H2_type"/>
</dbReference>
<dbReference type="InterPro" id="IPR050688">
    <property type="entry name" value="Zinc_finger/UBP_domain"/>
</dbReference>
<evidence type="ECO:0000256" key="4">
    <source>
        <dbReference type="ARBA" id="ARBA00022833"/>
    </source>
</evidence>
<accession>A0A368G113</accession>
<dbReference type="PANTHER" id="PTHR24403:SF67">
    <property type="entry name" value="FI01116P-RELATED"/>
    <property type="match status" value="1"/>
</dbReference>
<dbReference type="Gene3D" id="3.30.160.60">
    <property type="entry name" value="Classic Zinc Finger"/>
    <property type="match status" value="1"/>
</dbReference>
<feature type="region of interest" description="Disordered" evidence="6">
    <location>
        <begin position="87"/>
        <end position="124"/>
    </location>
</feature>
<evidence type="ECO:0000313" key="8">
    <source>
        <dbReference type="EMBL" id="RCN38114.1"/>
    </source>
</evidence>
<evidence type="ECO:0000256" key="2">
    <source>
        <dbReference type="ARBA" id="ARBA00022737"/>
    </source>
</evidence>
<dbReference type="Proteomes" id="UP000252519">
    <property type="component" value="Unassembled WGS sequence"/>
</dbReference>
<feature type="domain" description="C2H2-type" evidence="7">
    <location>
        <begin position="536"/>
        <end position="559"/>
    </location>
</feature>
<evidence type="ECO:0000313" key="9">
    <source>
        <dbReference type="Proteomes" id="UP000252519"/>
    </source>
</evidence>
<gene>
    <name evidence="8" type="ORF">ANCCAN_15997</name>
</gene>
<dbReference type="GO" id="GO:0005634">
    <property type="term" value="C:nucleus"/>
    <property type="evidence" value="ECO:0007669"/>
    <property type="project" value="TreeGrafter"/>
</dbReference>
<evidence type="ECO:0000256" key="3">
    <source>
        <dbReference type="ARBA" id="ARBA00022771"/>
    </source>
</evidence>
<protein>
    <submittedName>
        <fullName evidence="8">Zinc finger, C2H2 type</fullName>
    </submittedName>
</protein>
<keyword evidence="4" id="KW-0862">Zinc</keyword>
<dbReference type="PANTHER" id="PTHR24403">
    <property type="entry name" value="ZINC FINGER PROTEIN"/>
    <property type="match status" value="1"/>
</dbReference>
<dbReference type="GO" id="GO:0010468">
    <property type="term" value="P:regulation of gene expression"/>
    <property type="evidence" value="ECO:0007669"/>
    <property type="project" value="TreeGrafter"/>
</dbReference>
<proteinExistence type="predicted"/>
<organism evidence="8 9">
    <name type="scientific">Ancylostoma caninum</name>
    <name type="common">Dog hookworm</name>
    <dbReference type="NCBI Taxonomy" id="29170"/>
    <lineage>
        <taxon>Eukaryota</taxon>
        <taxon>Metazoa</taxon>
        <taxon>Ecdysozoa</taxon>
        <taxon>Nematoda</taxon>
        <taxon>Chromadorea</taxon>
        <taxon>Rhabditida</taxon>
        <taxon>Rhabditina</taxon>
        <taxon>Rhabditomorpha</taxon>
        <taxon>Strongyloidea</taxon>
        <taxon>Ancylostomatidae</taxon>
        <taxon>Ancylostomatinae</taxon>
        <taxon>Ancylostoma</taxon>
    </lineage>
</organism>
<keyword evidence="9" id="KW-1185">Reference proteome</keyword>
<reference evidence="8 9" key="1">
    <citation type="submission" date="2014-10" db="EMBL/GenBank/DDBJ databases">
        <title>Draft genome of the hookworm Ancylostoma caninum.</title>
        <authorList>
            <person name="Mitreva M."/>
        </authorList>
    </citation>
    <scope>NUCLEOTIDE SEQUENCE [LARGE SCALE GENOMIC DNA]</scope>
    <source>
        <strain evidence="8 9">Baltimore</strain>
    </source>
</reference>
<evidence type="ECO:0000259" key="7">
    <source>
        <dbReference type="PROSITE" id="PS50157"/>
    </source>
</evidence>